<dbReference type="OrthoDB" id="960525at2"/>
<evidence type="ECO:0008006" key="4">
    <source>
        <dbReference type="Google" id="ProtNLM"/>
    </source>
</evidence>
<sequence>MKTALWMVLGLVLAVLSCQQKGDDPKPENPVMGTYWYGLISYPGETISRVFSLHFDQGSDFYWQDISGTYTGKWKYANDEVTITFNTNGIQTTFKIQDGNQMVSYKNLNHSAWTIRQFNKIEDEILLKEGPKLPQTNWKGSLILSFDFDKPGWVFYKPGTTYHTGRAESYAASGVGLWIEKSFWDASHDVQFYGVFLNGKTLIGNFQYRPFGTKDYTTLTSDQFLKTP</sequence>
<name>A0A3P1C0P4_9BACT</name>
<evidence type="ECO:0000313" key="2">
    <source>
        <dbReference type="EMBL" id="RRB06696.1"/>
    </source>
</evidence>
<comment type="caution">
    <text evidence="2">The sequence shown here is derived from an EMBL/GenBank/DDBJ whole genome shotgun (WGS) entry which is preliminary data.</text>
</comment>
<keyword evidence="3" id="KW-1185">Reference proteome</keyword>
<evidence type="ECO:0000256" key="1">
    <source>
        <dbReference type="SAM" id="SignalP"/>
    </source>
</evidence>
<accession>A0A3P1C0P4</accession>
<dbReference type="Proteomes" id="UP000271925">
    <property type="component" value="Unassembled WGS sequence"/>
</dbReference>
<proteinExistence type="predicted"/>
<keyword evidence="1" id="KW-0732">Signal</keyword>
<dbReference type="AlphaFoldDB" id="A0A3P1C0P4"/>
<organism evidence="2 3">
    <name type="scientific">Larkinella rosea</name>
    <dbReference type="NCBI Taxonomy" id="2025312"/>
    <lineage>
        <taxon>Bacteria</taxon>
        <taxon>Pseudomonadati</taxon>
        <taxon>Bacteroidota</taxon>
        <taxon>Cytophagia</taxon>
        <taxon>Cytophagales</taxon>
        <taxon>Spirosomataceae</taxon>
        <taxon>Larkinella</taxon>
    </lineage>
</organism>
<dbReference type="EMBL" id="RQJO01000007">
    <property type="protein sequence ID" value="RRB06696.1"/>
    <property type="molecule type" value="Genomic_DNA"/>
</dbReference>
<evidence type="ECO:0000313" key="3">
    <source>
        <dbReference type="Proteomes" id="UP000271925"/>
    </source>
</evidence>
<dbReference type="PROSITE" id="PS51257">
    <property type="entry name" value="PROKAR_LIPOPROTEIN"/>
    <property type="match status" value="1"/>
</dbReference>
<gene>
    <name evidence="2" type="ORF">EHT25_02565</name>
</gene>
<feature type="chain" id="PRO_5018124566" description="Lipoprotein" evidence="1">
    <location>
        <begin position="23"/>
        <end position="228"/>
    </location>
</feature>
<reference evidence="2 3" key="1">
    <citation type="submission" date="2018-11" db="EMBL/GenBank/DDBJ databases">
        <authorList>
            <person name="Zhou Z."/>
            <person name="Wang G."/>
        </authorList>
    </citation>
    <scope>NUCLEOTIDE SEQUENCE [LARGE SCALE GENOMIC DNA]</scope>
    <source>
        <strain evidence="2 3">KCTC52004</strain>
    </source>
</reference>
<dbReference type="RefSeq" id="WP_124870194.1">
    <property type="nucleotide sequence ID" value="NZ_RQJO01000007.1"/>
</dbReference>
<feature type="signal peptide" evidence="1">
    <location>
        <begin position="1"/>
        <end position="22"/>
    </location>
</feature>
<protein>
    <recommendedName>
        <fullName evidence="4">Lipoprotein</fullName>
    </recommendedName>
</protein>